<reference evidence="1" key="1">
    <citation type="journal article" date="2014" name="Nat. Commun.">
        <title>The emerging biofuel crop Camelina sativa retains a highly undifferentiated hexaploid genome structure.</title>
        <authorList>
            <person name="Kagale S."/>
            <person name="Koh C."/>
            <person name="Nixon J."/>
            <person name="Bollina V."/>
            <person name="Clarke W.E."/>
            <person name="Tuteja R."/>
            <person name="Spillane C."/>
            <person name="Robinson S.J."/>
            <person name="Links M.G."/>
            <person name="Clarke C."/>
            <person name="Higgins E.E."/>
            <person name="Huebert T."/>
            <person name="Sharpe A.G."/>
            <person name="Parkin I.A."/>
        </authorList>
    </citation>
    <scope>NUCLEOTIDE SEQUENCE [LARGE SCALE GENOMIC DNA]</scope>
    <source>
        <strain evidence="1">cv. DH55</strain>
    </source>
</reference>
<dbReference type="Proteomes" id="UP000694864">
    <property type="component" value="Chromosome 4"/>
</dbReference>
<accession>A0ABM1RKN1</accession>
<proteinExistence type="predicted"/>
<evidence type="ECO:0000313" key="2">
    <source>
        <dbReference type="RefSeq" id="XP_019099569.1"/>
    </source>
</evidence>
<dbReference type="GeneID" id="109132415"/>
<sequence length="237" mass="27119">MDPEDIQIILSLPISKSLRPDRLVWHYTQSGRYLVKSGYKVAQAMKTEIDYGPNLNDLKAKAWDFQVPPKIKLFFWQIASGSLPVMVRLASRGVNCDTIWERIFDGSDTDKLMSGSIYSNLDFIYGKSLTPMALGVTHSLIPWLVWFLWKDRNKKVFQELQSEPIDISNQALREQLWWEEAQIAPRIDSNMTDSSHDPELLIHCQVDGSWKATETHSGLGWWCGDGENPVHPLSIQS</sequence>
<gene>
    <name evidence="2" type="primary">LOC109132415</name>
</gene>
<reference evidence="2" key="2">
    <citation type="submission" date="2025-08" db="UniProtKB">
        <authorList>
            <consortium name="RefSeq"/>
        </authorList>
    </citation>
    <scope>IDENTIFICATION</scope>
    <source>
        <tissue evidence="2">Leaf</tissue>
    </source>
</reference>
<evidence type="ECO:0000313" key="1">
    <source>
        <dbReference type="Proteomes" id="UP000694864"/>
    </source>
</evidence>
<dbReference type="RefSeq" id="XP_019099569.1">
    <property type="nucleotide sequence ID" value="XM_019244024.1"/>
</dbReference>
<keyword evidence="1" id="KW-1185">Reference proteome</keyword>
<organism evidence="1 2">
    <name type="scientific">Camelina sativa</name>
    <name type="common">False flax</name>
    <name type="synonym">Myagrum sativum</name>
    <dbReference type="NCBI Taxonomy" id="90675"/>
    <lineage>
        <taxon>Eukaryota</taxon>
        <taxon>Viridiplantae</taxon>
        <taxon>Streptophyta</taxon>
        <taxon>Embryophyta</taxon>
        <taxon>Tracheophyta</taxon>
        <taxon>Spermatophyta</taxon>
        <taxon>Magnoliopsida</taxon>
        <taxon>eudicotyledons</taxon>
        <taxon>Gunneridae</taxon>
        <taxon>Pentapetalae</taxon>
        <taxon>rosids</taxon>
        <taxon>malvids</taxon>
        <taxon>Brassicales</taxon>
        <taxon>Brassicaceae</taxon>
        <taxon>Camelineae</taxon>
        <taxon>Camelina</taxon>
    </lineage>
</organism>
<protein>
    <submittedName>
        <fullName evidence="2">Uncharacterized protein LOC109132415</fullName>
    </submittedName>
</protein>
<name>A0ABM1RKN1_CAMSA</name>